<feature type="domain" description="HD-GYP" evidence="1">
    <location>
        <begin position="191"/>
        <end position="386"/>
    </location>
</feature>
<name>A0ABU9E8F0_9BACT</name>
<dbReference type="EMBL" id="JBBHLI010000002">
    <property type="protein sequence ID" value="MEK9500389.1"/>
    <property type="molecule type" value="Genomic_DNA"/>
</dbReference>
<dbReference type="SMART" id="SM00471">
    <property type="entry name" value="HDc"/>
    <property type="match status" value="1"/>
</dbReference>
<dbReference type="InterPro" id="IPR037522">
    <property type="entry name" value="HD_GYP_dom"/>
</dbReference>
<comment type="caution">
    <text evidence="2">The sequence shown here is derived from an EMBL/GenBank/DDBJ whole genome shotgun (WGS) entry which is preliminary data.</text>
</comment>
<dbReference type="RefSeq" id="WP_405284802.1">
    <property type="nucleotide sequence ID" value="NZ_CP144380.1"/>
</dbReference>
<dbReference type="SUPFAM" id="SSF109604">
    <property type="entry name" value="HD-domain/PDEase-like"/>
    <property type="match status" value="1"/>
</dbReference>
<evidence type="ECO:0000313" key="3">
    <source>
        <dbReference type="Proteomes" id="UP001484239"/>
    </source>
</evidence>
<gene>
    <name evidence="2" type="ORF">WI372_05320</name>
</gene>
<dbReference type="Gene3D" id="1.10.3210.10">
    <property type="entry name" value="Hypothetical protein af1432"/>
    <property type="match status" value="1"/>
</dbReference>
<keyword evidence="3" id="KW-1185">Reference proteome</keyword>
<proteinExistence type="predicted"/>
<evidence type="ECO:0000313" key="2">
    <source>
        <dbReference type="EMBL" id="MEK9500389.1"/>
    </source>
</evidence>
<evidence type="ECO:0000259" key="1">
    <source>
        <dbReference type="PROSITE" id="PS51832"/>
    </source>
</evidence>
<protein>
    <submittedName>
        <fullName evidence="2">HD domain-containing phosphohydrolase</fullName>
    </submittedName>
</protein>
<dbReference type="PANTHER" id="PTHR43155:SF2">
    <property type="entry name" value="CYCLIC DI-GMP PHOSPHODIESTERASE PA4108"/>
    <property type="match status" value="1"/>
</dbReference>
<dbReference type="Proteomes" id="UP001484239">
    <property type="component" value="Unassembled WGS sequence"/>
</dbReference>
<reference evidence="2 3" key="1">
    <citation type="submission" date="2024-02" db="EMBL/GenBank/DDBJ databases">
        <title>A novel Gemmatimonadota bacterium.</title>
        <authorList>
            <person name="Du Z.-J."/>
            <person name="Ye Y.-Q."/>
        </authorList>
    </citation>
    <scope>NUCLEOTIDE SEQUENCE [LARGE SCALE GENOMIC DNA]</scope>
    <source>
        <strain evidence="2 3">DH-20</strain>
    </source>
</reference>
<dbReference type="Pfam" id="PF13487">
    <property type="entry name" value="HD_5"/>
    <property type="match status" value="1"/>
</dbReference>
<sequence>MNEARDTLVTLARAVAAFTAYGPAHPTREGALDAVHQAVARLCEVDPAPTFTFLGDEIVYGLHPLRGLGEWPWAERFSRVGVQRIEFVATPDRDDVSHFMDDLARRLRRGFAESSEARVTRPTSIRYGLVHADGLDGDGPESASNGAHVAGRPTDLELEADTVRWMESELRGGGTLHLAEAEGVVFALLQVMHQGRDILLPLTRLKEFDQYTTAHALNVSVLTMALAEHMGHSSSTVRRFGVSGLLHDLGKTRIPTEVLNKAGALTDTERSIIQNHTTEGARLILEHDAELDLAAIVAYEHHRRTDGGGYPHFHLHRRCHGASDLVHVCDVYDALRTHRPYREAWPHERVMKYIIAGAGSEFDVEVVRGFVALMDQGTRVATRVDPEPASPPVSSPGD</sequence>
<organism evidence="2 3">
    <name type="scientific">Gaopeijia maritima</name>
    <dbReference type="NCBI Taxonomy" id="3119007"/>
    <lineage>
        <taxon>Bacteria</taxon>
        <taxon>Pseudomonadati</taxon>
        <taxon>Gemmatimonadota</taxon>
        <taxon>Longimicrobiia</taxon>
        <taxon>Gaopeijiales</taxon>
        <taxon>Gaopeijiaceae</taxon>
        <taxon>Gaopeijia</taxon>
    </lineage>
</organism>
<dbReference type="InterPro" id="IPR003607">
    <property type="entry name" value="HD/PDEase_dom"/>
</dbReference>
<dbReference type="CDD" id="cd00077">
    <property type="entry name" value="HDc"/>
    <property type="match status" value="1"/>
</dbReference>
<accession>A0ABU9E8F0</accession>
<dbReference type="InterPro" id="IPR006675">
    <property type="entry name" value="HDIG_dom"/>
</dbReference>
<dbReference type="NCBIfam" id="TIGR00277">
    <property type="entry name" value="HDIG"/>
    <property type="match status" value="1"/>
</dbReference>
<dbReference type="PROSITE" id="PS51832">
    <property type="entry name" value="HD_GYP"/>
    <property type="match status" value="1"/>
</dbReference>
<dbReference type="PANTHER" id="PTHR43155">
    <property type="entry name" value="CYCLIC DI-GMP PHOSPHODIESTERASE PA4108-RELATED"/>
    <property type="match status" value="1"/>
</dbReference>